<keyword evidence="2" id="KW-1185">Reference proteome</keyword>
<protein>
    <submittedName>
        <fullName evidence="1">Uncharacterized protein</fullName>
    </submittedName>
</protein>
<name>A0A8K0H2G6_9ROSA</name>
<accession>A0A8K0H2G6</accession>
<evidence type="ECO:0000313" key="1">
    <source>
        <dbReference type="EMBL" id="KAF3444313.1"/>
    </source>
</evidence>
<reference evidence="1" key="1">
    <citation type="submission" date="2020-03" db="EMBL/GenBank/DDBJ databases">
        <title>A high-quality chromosome-level genome assembly of a woody plant with both climbing and erect habits, Rhamnella rubrinervis.</title>
        <authorList>
            <person name="Lu Z."/>
            <person name="Yang Y."/>
            <person name="Zhu X."/>
            <person name="Sun Y."/>
        </authorList>
    </citation>
    <scope>NUCLEOTIDE SEQUENCE</scope>
    <source>
        <strain evidence="1">BYM</strain>
        <tissue evidence="1">Leaf</tissue>
    </source>
</reference>
<dbReference type="EMBL" id="VOIH02000006">
    <property type="protein sequence ID" value="KAF3444313.1"/>
    <property type="molecule type" value="Genomic_DNA"/>
</dbReference>
<gene>
    <name evidence="1" type="ORF">FNV43_RR14003</name>
</gene>
<dbReference type="AlphaFoldDB" id="A0A8K0H2G6"/>
<proteinExistence type="predicted"/>
<dbReference type="Proteomes" id="UP000796880">
    <property type="component" value="Unassembled WGS sequence"/>
</dbReference>
<evidence type="ECO:0000313" key="2">
    <source>
        <dbReference type="Proteomes" id="UP000796880"/>
    </source>
</evidence>
<sequence length="99" mass="11466">MWYRLKRLNRSKQRWQSTPVKFLIRKWAPRSGSLQDTYGFNDLEPRAHHVPPTMSLVVTPSRTWDVGGGGSYVRMRKVARSHAGLSWVVDVSYPHDTVD</sequence>
<organism evidence="1 2">
    <name type="scientific">Rhamnella rubrinervis</name>
    <dbReference type="NCBI Taxonomy" id="2594499"/>
    <lineage>
        <taxon>Eukaryota</taxon>
        <taxon>Viridiplantae</taxon>
        <taxon>Streptophyta</taxon>
        <taxon>Embryophyta</taxon>
        <taxon>Tracheophyta</taxon>
        <taxon>Spermatophyta</taxon>
        <taxon>Magnoliopsida</taxon>
        <taxon>eudicotyledons</taxon>
        <taxon>Gunneridae</taxon>
        <taxon>Pentapetalae</taxon>
        <taxon>rosids</taxon>
        <taxon>fabids</taxon>
        <taxon>Rosales</taxon>
        <taxon>Rhamnaceae</taxon>
        <taxon>rhamnoid group</taxon>
        <taxon>Rhamneae</taxon>
        <taxon>Rhamnella</taxon>
    </lineage>
</organism>
<comment type="caution">
    <text evidence="1">The sequence shown here is derived from an EMBL/GenBank/DDBJ whole genome shotgun (WGS) entry which is preliminary data.</text>
</comment>